<dbReference type="Proteomes" id="UP000681722">
    <property type="component" value="Unassembled WGS sequence"/>
</dbReference>
<sequence>MTEKTEFIFYVAQLTHINEPVTFVKHFNDTCSCKELVLLMKNMRIRVILPADNVIVETINALVEQPQISVLFIYRTKTTRDIIWKQCRDLSIKYPKIRWLIHEQSLKSLLITEIASIYNQQHNGTVFKSCLDQLRQETRVKLHLAG</sequence>
<reference evidence="1" key="1">
    <citation type="submission" date="2021-02" db="EMBL/GenBank/DDBJ databases">
        <authorList>
            <person name="Nowell W R."/>
        </authorList>
    </citation>
    <scope>NUCLEOTIDE SEQUENCE</scope>
</reference>
<gene>
    <name evidence="1" type="ORF">GPM918_LOCUS37618</name>
    <name evidence="2" type="ORF">SRO942_LOCUS38392</name>
</gene>
<proteinExistence type="predicted"/>
<dbReference type="AlphaFoldDB" id="A0A815UVD5"/>
<evidence type="ECO:0000313" key="3">
    <source>
        <dbReference type="Proteomes" id="UP000663829"/>
    </source>
</evidence>
<name>A0A815UVD5_9BILA</name>
<dbReference type="Proteomes" id="UP000663829">
    <property type="component" value="Unassembled WGS sequence"/>
</dbReference>
<evidence type="ECO:0000313" key="1">
    <source>
        <dbReference type="EMBL" id="CAF1522584.1"/>
    </source>
</evidence>
<feature type="non-terminal residue" evidence="1">
    <location>
        <position position="146"/>
    </location>
</feature>
<dbReference type="EMBL" id="CAJOBC010089559">
    <property type="protein sequence ID" value="CAF4381747.1"/>
    <property type="molecule type" value="Genomic_DNA"/>
</dbReference>
<protein>
    <submittedName>
        <fullName evidence="1">Uncharacterized protein</fullName>
    </submittedName>
</protein>
<evidence type="ECO:0000313" key="2">
    <source>
        <dbReference type="EMBL" id="CAF4381747.1"/>
    </source>
</evidence>
<keyword evidence="3" id="KW-1185">Reference proteome</keyword>
<accession>A0A815UVD5</accession>
<organism evidence="1 3">
    <name type="scientific">Didymodactylos carnosus</name>
    <dbReference type="NCBI Taxonomy" id="1234261"/>
    <lineage>
        <taxon>Eukaryota</taxon>
        <taxon>Metazoa</taxon>
        <taxon>Spiralia</taxon>
        <taxon>Gnathifera</taxon>
        <taxon>Rotifera</taxon>
        <taxon>Eurotatoria</taxon>
        <taxon>Bdelloidea</taxon>
        <taxon>Philodinida</taxon>
        <taxon>Philodinidae</taxon>
        <taxon>Didymodactylos</taxon>
    </lineage>
</organism>
<comment type="caution">
    <text evidence="1">The sequence shown here is derived from an EMBL/GenBank/DDBJ whole genome shotgun (WGS) entry which is preliminary data.</text>
</comment>
<dbReference type="EMBL" id="CAJNOQ010024000">
    <property type="protein sequence ID" value="CAF1522584.1"/>
    <property type="molecule type" value="Genomic_DNA"/>
</dbReference>